<dbReference type="Pfam" id="PF07587">
    <property type="entry name" value="PSD1"/>
    <property type="match status" value="1"/>
</dbReference>
<dbReference type="PANTHER" id="PTHR35889">
    <property type="entry name" value="CYCLOINULO-OLIGOSACCHARIDE FRUCTANOTRANSFERASE-RELATED"/>
    <property type="match status" value="1"/>
</dbReference>
<comment type="caution">
    <text evidence="5">The sequence shown here is derived from an EMBL/GenBank/DDBJ whole genome shotgun (WGS) entry which is preliminary data.</text>
</comment>
<name>A0A5C5XF77_9PLAN</name>
<dbReference type="AlphaFoldDB" id="A0A5C5XF77"/>
<dbReference type="OrthoDB" id="289126at2"/>
<dbReference type="EMBL" id="SJPG01000001">
    <property type="protein sequence ID" value="TWT61746.1"/>
    <property type="molecule type" value="Genomic_DNA"/>
</dbReference>
<dbReference type="RefSeq" id="WP_146503693.1">
    <property type="nucleotide sequence ID" value="NZ_SJPG01000001.1"/>
</dbReference>
<feature type="chain" id="PRO_5022895367" description="Chromosome partition protein Smc" evidence="2">
    <location>
        <begin position="23"/>
        <end position="953"/>
    </location>
</feature>
<dbReference type="PANTHER" id="PTHR35889:SF3">
    <property type="entry name" value="F-BOX DOMAIN-CONTAINING PROTEIN"/>
    <property type="match status" value="1"/>
</dbReference>
<feature type="domain" description="DUF1553" evidence="4">
    <location>
        <begin position="286"/>
        <end position="383"/>
    </location>
</feature>
<dbReference type="InterPro" id="IPR011444">
    <property type="entry name" value="DUF1549"/>
</dbReference>
<dbReference type="Pfam" id="PF07583">
    <property type="entry name" value="PSCyt2"/>
    <property type="match status" value="1"/>
</dbReference>
<evidence type="ECO:0000313" key="5">
    <source>
        <dbReference type="EMBL" id="TWT61746.1"/>
    </source>
</evidence>
<feature type="signal peptide" evidence="2">
    <location>
        <begin position="1"/>
        <end position="22"/>
    </location>
</feature>
<accession>A0A5C5XF77</accession>
<dbReference type="InterPro" id="IPR022655">
    <property type="entry name" value="DUF1553"/>
</dbReference>
<evidence type="ECO:0000313" key="6">
    <source>
        <dbReference type="Proteomes" id="UP000316095"/>
    </source>
</evidence>
<proteinExistence type="predicted"/>
<organism evidence="5 6">
    <name type="scientific">Rubinisphaera italica</name>
    <dbReference type="NCBI Taxonomy" id="2527969"/>
    <lineage>
        <taxon>Bacteria</taxon>
        <taxon>Pseudomonadati</taxon>
        <taxon>Planctomycetota</taxon>
        <taxon>Planctomycetia</taxon>
        <taxon>Planctomycetales</taxon>
        <taxon>Planctomycetaceae</taxon>
        <taxon>Rubinisphaera</taxon>
    </lineage>
</organism>
<feature type="coiled-coil region" evidence="1">
    <location>
        <begin position="700"/>
        <end position="741"/>
    </location>
</feature>
<sequence precursor="true">MMSRVVPLLLFVCSLAISPVDAQESVENTPLHKQVDDLISQDKIGPIADQSDDFTFIRRVYLDLIGRIPNRTEVEVFLADSKPDRRTAVVDQLLSSDEYPRHMAIVFDVMLMERRGGKHVKSEEFRSYLESAFRENQSYLEIVREVLSADGTSEQNRSASAFYLERDVEPHLLTRDVGRIFYGVDLQCAQCHNHPLIDDYHQEDYYGLQAFFVRSNLFQPDKKKPALIAEQATGEASFKSVFTEREGVIGPRAPQADELVEVTLKPAEQYAVAPAKNVRSVPAISRREQLAKIVLEAPAPAFNRNIVNRLWAHLFGRGIVHPVDLHHSDNPPLQPEVLDLLSREFVSANYDIKWLLRELVLTEAYQRSFQLPEMQPSIANAKQQINAAKATANKASEQAAQADSRVQTALEELDKAVAVAKPFSGAEAAALKQVVEAQKVRDAAESKVKTRQQDIENRQIKYAVLLKSQESTIAAVESLKDDKELATALEIIQKRVTEHSVELQKQQEAIKGESQALVDSENVLKEKTTAADVAISSRVPYEDEVRVKRDELFSMREQAKSLRHQANQALSDVQFLEIIIAYGESSQQIAMLKQAIANGEQDLATNVAAITKAKQNLAELEPQKKQAMTAVVSQQKVFDDASREMVAIQKLHSTLAESISKAKETSLTIPEDTKVKEAVELLSQSLTRITADVTKSQVTVKEQKTQLDLLQATLVESTKQVEQAKQSLATLQEQGKQLTQKQVANQESLLKAHSAHDTIWGEVVDGATARAHVASLDSLSPEQFAMSMLIATGQYKRLQSAAIAKVDKEMPVKEDSSQTAKDQEARQTAINAALKTSLQGTIDKFVTLYGAAAGQPQWDFFATPDQSLFAANGNELRTWLIPGGGNLTEHLIAIESIDALAREMYLSVLTRIPTNEEIADVRSYIETRPDAKAQAVQELCWGLMTSAEFRFQH</sequence>
<evidence type="ECO:0008006" key="7">
    <source>
        <dbReference type="Google" id="ProtNLM"/>
    </source>
</evidence>
<feature type="domain" description="DUF1549" evidence="3">
    <location>
        <begin position="48"/>
        <end position="214"/>
    </location>
</feature>
<reference evidence="5 6" key="1">
    <citation type="submission" date="2019-02" db="EMBL/GenBank/DDBJ databases">
        <title>Deep-cultivation of Planctomycetes and their phenomic and genomic characterization uncovers novel biology.</title>
        <authorList>
            <person name="Wiegand S."/>
            <person name="Jogler M."/>
            <person name="Boedeker C."/>
            <person name="Pinto D."/>
            <person name="Vollmers J."/>
            <person name="Rivas-Marin E."/>
            <person name="Kohn T."/>
            <person name="Peeters S.H."/>
            <person name="Heuer A."/>
            <person name="Rast P."/>
            <person name="Oberbeckmann S."/>
            <person name="Bunk B."/>
            <person name="Jeske O."/>
            <person name="Meyerdierks A."/>
            <person name="Storesund J.E."/>
            <person name="Kallscheuer N."/>
            <person name="Luecker S."/>
            <person name="Lage O.M."/>
            <person name="Pohl T."/>
            <person name="Merkel B.J."/>
            <person name="Hornburger P."/>
            <person name="Mueller R.-W."/>
            <person name="Bruemmer F."/>
            <person name="Labrenz M."/>
            <person name="Spormann A.M."/>
            <person name="Op Den Camp H."/>
            <person name="Overmann J."/>
            <person name="Amann R."/>
            <person name="Jetten M.S.M."/>
            <person name="Mascher T."/>
            <person name="Medema M.H."/>
            <person name="Devos D.P."/>
            <person name="Kaster A.-K."/>
            <person name="Ovreas L."/>
            <person name="Rohde M."/>
            <person name="Galperin M.Y."/>
            <person name="Jogler C."/>
        </authorList>
    </citation>
    <scope>NUCLEOTIDE SEQUENCE [LARGE SCALE GENOMIC DNA]</scope>
    <source>
        <strain evidence="5 6">Pan54</strain>
    </source>
</reference>
<feature type="coiled-coil region" evidence="1">
    <location>
        <begin position="378"/>
        <end position="412"/>
    </location>
</feature>
<keyword evidence="2" id="KW-0732">Signal</keyword>
<gene>
    <name evidence="5" type="ORF">Pan54_24830</name>
</gene>
<evidence type="ECO:0000259" key="3">
    <source>
        <dbReference type="Pfam" id="PF07583"/>
    </source>
</evidence>
<keyword evidence="6" id="KW-1185">Reference proteome</keyword>
<keyword evidence="1" id="KW-0175">Coiled coil</keyword>
<evidence type="ECO:0000256" key="2">
    <source>
        <dbReference type="SAM" id="SignalP"/>
    </source>
</evidence>
<evidence type="ECO:0000259" key="4">
    <source>
        <dbReference type="Pfam" id="PF07587"/>
    </source>
</evidence>
<evidence type="ECO:0000256" key="1">
    <source>
        <dbReference type="SAM" id="Coils"/>
    </source>
</evidence>
<dbReference type="Proteomes" id="UP000316095">
    <property type="component" value="Unassembled WGS sequence"/>
</dbReference>
<protein>
    <recommendedName>
        <fullName evidence="7">Chromosome partition protein Smc</fullName>
    </recommendedName>
</protein>